<dbReference type="InterPro" id="IPR006225">
    <property type="entry name" value="PsdUridine_synth_RluC/D"/>
</dbReference>
<keyword evidence="4" id="KW-0694">RNA-binding</keyword>
<dbReference type="Gene3D" id="3.10.290.10">
    <property type="entry name" value="RNA-binding S4 domain"/>
    <property type="match status" value="1"/>
</dbReference>
<comment type="catalytic activity">
    <reaction evidence="5">
        <text>a uridine in RNA = a pseudouridine in RNA</text>
        <dbReference type="Rhea" id="RHEA:48348"/>
        <dbReference type="Rhea" id="RHEA-COMP:12068"/>
        <dbReference type="Rhea" id="RHEA-COMP:12069"/>
        <dbReference type="ChEBI" id="CHEBI:65314"/>
        <dbReference type="ChEBI" id="CHEBI:65315"/>
    </reaction>
</comment>
<evidence type="ECO:0000256" key="2">
    <source>
        <dbReference type="ARBA" id="ARBA00023235"/>
    </source>
</evidence>
<evidence type="ECO:0000256" key="4">
    <source>
        <dbReference type="PROSITE-ProRule" id="PRU00182"/>
    </source>
</evidence>
<gene>
    <name evidence="7" type="ORF">EYH37_05450</name>
</gene>
<reference evidence="7" key="1">
    <citation type="journal article" date="2020" name="ISME J.">
        <title>Gammaproteobacteria mediating utilization of methyl-, sulfur- and petroleum organic compounds in deep ocean hydrothermal plumes.</title>
        <authorList>
            <person name="Zhou Z."/>
            <person name="Liu Y."/>
            <person name="Pan J."/>
            <person name="Cron B.R."/>
            <person name="Toner B.M."/>
            <person name="Anantharaman K."/>
            <person name="Breier J.A."/>
            <person name="Dick G.J."/>
            <person name="Li M."/>
        </authorList>
    </citation>
    <scope>NUCLEOTIDE SEQUENCE</scope>
    <source>
        <strain evidence="7">SZUA-1501</strain>
    </source>
</reference>
<dbReference type="SUPFAM" id="SSF55174">
    <property type="entry name" value="Alpha-L RNA-binding motif"/>
    <property type="match status" value="1"/>
</dbReference>
<dbReference type="GO" id="GO:0000455">
    <property type="term" value="P:enzyme-directed rRNA pseudouridine synthesis"/>
    <property type="evidence" value="ECO:0007669"/>
    <property type="project" value="TreeGrafter"/>
</dbReference>
<evidence type="ECO:0000256" key="1">
    <source>
        <dbReference type="ARBA" id="ARBA00010876"/>
    </source>
</evidence>
<dbReference type="SUPFAM" id="SSF55120">
    <property type="entry name" value="Pseudouridine synthase"/>
    <property type="match status" value="1"/>
</dbReference>
<dbReference type="PROSITE" id="PS01129">
    <property type="entry name" value="PSI_RLU"/>
    <property type="match status" value="1"/>
</dbReference>
<dbReference type="CDD" id="cd02869">
    <property type="entry name" value="PseudoU_synth_RluA_like"/>
    <property type="match status" value="1"/>
</dbReference>
<dbReference type="Gene3D" id="3.30.2350.10">
    <property type="entry name" value="Pseudouridine synthase"/>
    <property type="match status" value="1"/>
</dbReference>
<comment type="caution">
    <text evidence="7">The sequence shown here is derived from an EMBL/GenBank/DDBJ whole genome shotgun (WGS) entry which is preliminary data.</text>
</comment>
<organism evidence="7 8">
    <name type="scientific">Aquifex aeolicus</name>
    <dbReference type="NCBI Taxonomy" id="63363"/>
    <lineage>
        <taxon>Bacteria</taxon>
        <taxon>Pseudomonadati</taxon>
        <taxon>Aquificota</taxon>
        <taxon>Aquificia</taxon>
        <taxon>Aquificales</taxon>
        <taxon>Aquificaceae</taxon>
        <taxon>Aquifex</taxon>
    </lineage>
</organism>
<dbReference type="InterPro" id="IPR050188">
    <property type="entry name" value="RluA_PseudoU_synthase"/>
</dbReference>
<dbReference type="InterPro" id="IPR002942">
    <property type="entry name" value="S4_RNA-bd"/>
</dbReference>
<dbReference type="GO" id="GO:0003723">
    <property type="term" value="F:RNA binding"/>
    <property type="evidence" value="ECO:0007669"/>
    <property type="project" value="UniProtKB-KW"/>
</dbReference>
<dbReference type="GO" id="GO:0120159">
    <property type="term" value="F:rRNA pseudouridine synthase activity"/>
    <property type="evidence" value="ECO:0007669"/>
    <property type="project" value="UniProtKB-ARBA"/>
</dbReference>
<evidence type="ECO:0000313" key="8">
    <source>
        <dbReference type="Proteomes" id="UP000606463"/>
    </source>
</evidence>
<dbReference type="NCBIfam" id="TIGR00005">
    <property type="entry name" value="rluA_subfam"/>
    <property type="match status" value="1"/>
</dbReference>
<dbReference type="Proteomes" id="UP000606463">
    <property type="component" value="Unassembled WGS sequence"/>
</dbReference>
<dbReference type="PANTHER" id="PTHR21600">
    <property type="entry name" value="MITOCHONDRIAL RNA PSEUDOURIDINE SYNTHASE"/>
    <property type="match status" value="1"/>
</dbReference>
<name>A0A9D1CFU0_AQUAO</name>
<accession>A0A9D1CFU0</accession>
<dbReference type="SMART" id="SM00363">
    <property type="entry name" value="S4"/>
    <property type="match status" value="1"/>
</dbReference>
<dbReference type="CDD" id="cd00165">
    <property type="entry name" value="S4"/>
    <property type="match status" value="1"/>
</dbReference>
<evidence type="ECO:0000256" key="3">
    <source>
        <dbReference type="PIRSR" id="PIRSR606225-1"/>
    </source>
</evidence>
<keyword evidence="2 5" id="KW-0413">Isomerase</keyword>
<dbReference type="InterPro" id="IPR020103">
    <property type="entry name" value="PsdUridine_synth_cat_dom_sf"/>
</dbReference>
<dbReference type="InterPro" id="IPR036986">
    <property type="entry name" value="S4_RNA-bd_sf"/>
</dbReference>
<evidence type="ECO:0000256" key="5">
    <source>
        <dbReference type="RuleBase" id="RU362028"/>
    </source>
</evidence>
<proteinExistence type="inferred from homology"/>
<dbReference type="PANTHER" id="PTHR21600:SF44">
    <property type="entry name" value="RIBOSOMAL LARGE SUBUNIT PSEUDOURIDINE SYNTHASE D"/>
    <property type="match status" value="1"/>
</dbReference>
<dbReference type="PROSITE" id="PS50889">
    <property type="entry name" value="S4"/>
    <property type="match status" value="1"/>
</dbReference>
<feature type="active site" evidence="3">
    <location>
        <position position="142"/>
    </location>
</feature>
<protein>
    <recommendedName>
        <fullName evidence="5">Pseudouridine synthase</fullName>
        <ecNumber evidence="5">5.4.99.-</ecNumber>
    </recommendedName>
</protein>
<dbReference type="Pfam" id="PF01479">
    <property type="entry name" value="S4"/>
    <property type="match status" value="1"/>
</dbReference>
<evidence type="ECO:0000313" key="7">
    <source>
        <dbReference type="EMBL" id="HIP98786.1"/>
    </source>
</evidence>
<feature type="domain" description="RNA-binding S4" evidence="6">
    <location>
        <begin position="18"/>
        <end position="83"/>
    </location>
</feature>
<sequence length="323" mass="37037">MEFTEVLTFEVGNDFKNLRLDKFLSIAYPEFSRSYLSRLIEEGFVKVNGQVVKKPSKRLKGGEIVELFIPKSQQLELKPEPLPIEIIYEDNDLAVVYKPPGMVVHPSPGHERGTLVNALLYHLKSLSSIGGEDRPGIVHRLDRGTTGIMVVAKNDKAHRNLSKQFSERRTDKRYLALVTPPPRQRSAVIDLPIGRSISDRKKFSVFSPKGKSAKTEYTLKELFEPAQSALLDIKIYTGRTHQIRVHLKSQGMTIWGDTTYGFKKSKLPPKVRELCDLLPEGSFWLFAYRLGFYHPSTQKWVEFTAQPPRQYLEILNRLRKLKD</sequence>
<dbReference type="InterPro" id="IPR006145">
    <property type="entry name" value="PsdUridine_synth_RsuA/RluA"/>
</dbReference>
<comment type="similarity">
    <text evidence="1 5">Belongs to the pseudouridine synthase RluA family.</text>
</comment>
<evidence type="ECO:0000259" key="6">
    <source>
        <dbReference type="SMART" id="SM00363"/>
    </source>
</evidence>
<comment type="function">
    <text evidence="5">Responsible for synthesis of pseudouridine from uracil.</text>
</comment>
<dbReference type="InterPro" id="IPR006224">
    <property type="entry name" value="PsdUridine_synth_RluA-like_CS"/>
</dbReference>
<dbReference type="EMBL" id="DQVE01000055">
    <property type="protein sequence ID" value="HIP98786.1"/>
    <property type="molecule type" value="Genomic_DNA"/>
</dbReference>
<dbReference type="EC" id="5.4.99.-" evidence="5"/>
<dbReference type="Pfam" id="PF00849">
    <property type="entry name" value="PseudoU_synth_2"/>
    <property type="match status" value="1"/>
</dbReference>
<dbReference type="AlphaFoldDB" id="A0A9D1CFU0"/>